<evidence type="ECO:0000313" key="3">
    <source>
        <dbReference type="Proteomes" id="UP000008021"/>
    </source>
</evidence>
<feature type="region of interest" description="Disordered" evidence="1">
    <location>
        <begin position="1"/>
        <end position="51"/>
    </location>
</feature>
<keyword evidence="3" id="KW-1185">Reference proteome</keyword>
<reference evidence="2" key="2">
    <citation type="submission" date="2018-05" db="EMBL/GenBank/DDBJ databases">
        <title>OmerRS3 (Oryza meridionalis Reference Sequence Version 3).</title>
        <authorList>
            <person name="Zhang J."/>
            <person name="Kudrna D."/>
            <person name="Lee S."/>
            <person name="Talag J."/>
            <person name="Welchert J."/>
            <person name="Wing R.A."/>
        </authorList>
    </citation>
    <scope>NUCLEOTIDE SEQUENCE [LARGE SCALE GENOMIC DNA]</scope>
    <source>
        <strain evidence="2">cv. OR44</strain>
    </source>
</reference>
<feature type="compositionally biased region" description="Pro residues" evidence="1">
    <location>
        <begin position="1"/>
        <end position="14"/>
    </location>
</feature>
<dbReference type="HOGENOM" id="CLU_1201465_0_0_1"/>
<dbReference type="FunFam" id="1.25.40.10:FF:000458">
    <property type="entry name" value="Pentatricopeptide, putative, expressed"/>
    <property type="match status" value="1"/>
</dbReference>
<evidence type="ECO:0008006" key="4">
    <source>
        <dbReference type="Google" id="ProtNLM"/>
    </source>
</evidence>
<reference evidence="2" key="1">
    <citation type="submission" date="2015-04" db="UniProtKB">
        <authorList>
            <consortium name="EnsemblPlants"/>
        </authorList>
    </citation>
    <scope>IDENTIFICATION</scope>
</reference>
<sequence length="231" mass="24952">MPLLLPPPPTPTPPCASRDPLHAAPRRSRSPSTSRPPSRHRRTASARSTLPAAVRDLLADDPMPRAFSALLKAASSASPPRRPSSLGLGAQLHAQAVVRGFLGGDDSTILATAVLSFYASCREPDLARKVFDGMPRRNAIYHLVLKFLETISCTDVAGNSGSGKKRLYDSSVPCIFVPGGNLKELSGQYNVIVHIAAHSFGENQNKYLEERIIGCDAQLLYTSNQFPYSDM</sequence>
<organism evidence="2">
    <name type="scientific">Oryza meridionalis</name>
    <dbReference type="NCBI Taxonomy" id="40149"/>
    <lineage>
        <taxon>Eukaryota</taxon>
        <taxon>Viridiplantae</taxon>
        <taxon>Streptophyta</taxon>
        <taxon>Embryophyta</taxon>
        <taxon>Tracheophyta</taxon>
        <taxon>Spermatophyta</taxon>
        <taxon>Magnoliopsida</taxon>
        <taxon>Liliopsida</taxon>
        <taxon>Poales</taxon>
        <taxon>Poaceae</taxon>
        <taxon>BOP clade</taxon>
        <taxon>Oryzoideae</taxon>
        <taxon>Oryzeae</taxon>
        <taxon>Oryzinae</taxon>
        <taxon>Oryza</taxon>
    </lineage>
</organism>
<dbReference type="AlphaFoldDB" id="A0A0E0D372"/>
<dbReference type="Gramene" id="OMERI03G22120.3">
    <property type="protein sequence ID" value="OMERI03G22120.3"/>
    <property type="gene ID" value="OMERI03G22120"/>
</dbReference>
<evidence type="ECO:0000313" key="2">
    <source>
        <dbReference type="EnsemblPlants" id="OMERI03G22120.3"/>
    </source>
</evidence>
<accession>A0A0E0D372</accession>
<name>A0A0E0D372_9ORYZ</name>
<proteinExistence type="predicted"/>
<protein>
    <recommendedName>
        <fullName evidence="4">Pentatricopeptide repeat-containing protein</fullName>
    </recommendedName>
</protein>
<evidence type="ECO:0000256" key="1">
    <source>
        <dbReference type="SAM" id="MobiDB-lite"/>
    </source>
</evidence>
<dbReference type="EnsemblPlants" id="OMERI03G22120.3">
    <property type="protein sequence ID" value="OMERI03G22120.3"/>
    <property type="gene ID" value="OMERI03G22120"/>
</dbReference>
<dbReference type="Proteomes" id="UP000008021">
    <property type="component" value="Chromosome 3"/>
</dbReference>